<name>A0A7R8CB27_LEPSM</name>
<dbReference type="PROSITE" id="PS51796">
    <property type="entry name" value="MSS4"/>
    <property type="match status" value="1"/>
</dbReference>
<dbReference type="InterPro" id="IPR007515">
    <property type="entry name" value="Mss4"/>
</dbReference>
<dbReference type="PANTHER" id="PTHR13276:SF0">
    <property type="entry name" value="GUANINE NUCLEOTIDE EXCHANGE FACTOR MSS4"/>
    <property type="match status" value="1"/>
</dbReference>
<dbReference type="InterPro" id="IPR011057">
    <property type="entry name" value="Mss4-like_sf"/>
</dbReference>
<dbReference type="Gene3D" id="2.170.150.10">
    <property type="entry name" value="Metal Binding Protein, Guanine Nucleotide Exchange Factor, Chain A"/>
    <property type="match status" value="1"/>
</dbReference>
<dbReference type="GO" id="GO:0008270">
    <property type="term" value="F:zinc ion binding"/>
    <property type="evidence" value="ECO:0007669"/>
    <property type="project" value="TreeGrafter"/>
</dbReference>
<gene>
    <name evidence="4" type="ORF">LSAA_1226</name>
</gene>
<dbReference type="GO" id="GO:0005085">
    <property type="term" value="F:guanyl-nucleotide exchange factor activity"/>
    <property type="evidence" value="ECO:0007669"/>
    <property type="project" value="UniProtKB-KW"/>
</dbReference>
<sequence length="135" mass="15230">MNEDTIDLTVLKNENGKNVKQVICKNCSSKIIAPNVGTYEEIDFELHPLRLKKNSSPSDVEKEKIKQYYRVEDMFDFDNVGFSHTVDDTKFLACADCEMGPIGWHSLSTKKSVTDEGKILKNYFFTGSVGHKTGS</sequence>
<evidence type="ECO:0000313" key="5">
    <source>
        <dbReference type="Proteomes" id="UP000675881"/>
    </source>
</evidence>
<dbReference type="FunFam" id="2.170.150.10:FF:000005">
    <property type="entry name" value="Guanine nucleotide exchange factor MSS4"/>
    <property type="match status" value="1"/>
</dbReference>
<evidence type="ECO:0000256" key="2">
    <source>
        <dbReference type="ARBA" id="ARBA00022658"/>
    </source>
</evidence>
<keyword evidence="3" id="KW-0653">Protein transport</keyword>
<accession>A0A7R8CB27</accession>
<proteinExistence type="predicted"/>
<dbReference type="GO" id="GO:0015031">
    <property type="term" value="P:protein transport"/>
    <property type="evidence" value="ECO:0007669"/>
    <property type="project" value="UniProtKB-KW"/>
</dbReference>
<keyword evidence="5" id="KW-1185">Reference proteome</keyword>
<dbReference type="SUPFAM" id="SSF51316">
    <property type="entry name" value="Mss4-like"/>
    <property type="match status" value="1"/>
</dbReference>
<dbReference type="GO" id="GO:0016020">
    <property type="term" value="C:membrane"/>
    <property type="evidence" value="ECO:0007669"/>
    <property type="project" value="TreeGrafter"/>
</dbReference>
<dbReference type="EMBL" id="HG994580">
    <property type="protein sequence ID" value="CAF2756799.1"/>
    <property type="molecule type" value="Genomic_DNA"/>
</dbReference>
<keyword evidence="2" id="KW-0344">Guanine-nucleotide releasing factor</keyword>
<protein>
    <submittedName>
        <fullName evidence="4">RABIF</fullName>
    </submittedName>
</protein>
<evidence type="ECO:0000256" key="1">
    <source>
        <dbReference type="ARBA" id="ARBA00022448"/>
    </source>
</evidence>
<dbReference type="GO" id="GO:0005829">
    <property type="term" value="C:cytosol"/>
    <property type="evidence" value="ECO:0007669"/>
    <property type="project" value="TreeGrafter"/>
</dbReference>
<dbReference type="PANTHER" id="PTHR13276">
    <property type="entry name" value="GUANINE NUCLEOTIDE EXCHANGE FACTOR MSS4"/>
    <property type="match status" value="1"/>
</dbReference>
<dbReference type="Proteomes" id="UP000675881">
    <property type="component" value="Chromosome 1"/>
</dbReference>
<dbReference type="AlphaFoldDB" id="A0A7R8CB27"/>
<dbReference type="GO" id="GO:0006892">
    <property type="term" value="P:post-Golgi vesicle-mediated transport"/>
    <property type="evidence" value="ECO:0007669"/>
    <property type="project" value="TreeGrafter"/>
</dbReference>
<keyword evidence="1" id="KW-0813">Transport</keyword>
<dbReference type="Pfam" id="PF04421">
    <property type="entry name" value="Mss4"/>
    <property type="match status" value="1"/>
</dbReference>
<organism evidence="4 5">
    <name type="scientific">Lepeophtheirus salmonis</name>
    <name type="common">Salmon louse</name>
    <name type="synonym">Caligus salmonis</name>
    <dbReference type="NCBI Taxonomy" id="72036"/>
    <lineage>
        <taxon>Eukaryota</taxon>
        <taxon>Metazoa</taxon>
        <taxon>Ecdysozoa</taxon>
        <taxon>Arthropoda</taxon>
        <taxon>Crustacea</taxon>
        <taxon>Multicrustacea</taxon>
        <taxon>Hexanauplia</taxon>
        <taxon>Copepoda</taxon>
        <taxon>Siphonostomatoida</taxon>
        <taxon>Caligidae</taxon>
        <taxon>Lepeophtheirus</taxon>
    </lineage>
</organism>
<dbReference type="GO" id="GO:0007264">
    <property type="term" value="P:small GTPase-mediated signal transduction"/>
    <property type="evidence" value="ECO:0007669"/>
    <property type="project" value="InterPro"/>
</dbReference>
<reference evidence="4" key="1">
    <citation type="submission" date="2021-02" db="EMBL/GenBank/DDBJ databases">
        <authorList>
            <person name="Bekaert M."/>
        </authorList>
    </citation>
    <scope>NUCLEOTIDE SEQUENCE</scope>
    <source>
        <strain evidence="4">IoA-00</strain>
    </source>
</reference>
<evidence type="ECO:0000256" key="3">
    <source>
        <dbReference type="ARBA" id="ARBA00022927"/>
    </source>
</evidence>
<dbReference type="InterPro" id="IPR011323">
    <property type="entry name" value="Mss4/transl-control_tumour"/>
</dbReference>
<evidence type="ECO:0000313" key="4">
    <source>
        <dbReference type="EMBL" id="CAF2756799.1"/>
    </source>
</evidence>